<organism evidence="1 2">
    <name type="scientific">Lithospermum erythrorhizon</name>
    <name type="common">Purple gromwell</name>
    <name type="synonym">Lithospermum officinale var. erythrorhizon</name>
    <dbReference type="NCBI Taxonomy" id="34254"/>
    <lineage>
        <taxon>Eukaryota</taxon>
        <taxon>Viridiplantae</taxon>
        <taxon>Streptophyta</taxon>
        <taxon>Embryophyta</taxon>
        <taxon>Tracheophyta</taxon>
        <taxon>Spermatophyta</taxon>
        <taxon>Magnoliopsida</taxon>
        <taxon>eudicotyledons</taxon>
        <taxon>Gunneridae</taxon>
        <taxon>Pentapetalae</taxon>
        <taxon>asterids</taxon>
        <taxon>lamiids</taxon>
        <taxon>Boraginales</taxon>
        <taxon>Boraginaceae</taxon>
        <taxon>Boraginoideae</taxon>
        <taxon>Lithospermeae</taxon>
        <taxon>Lithospermum</taxon>
    </lineage>
</organism>
<evidence type="ECO:0008006" key="3">
    <source>
        <dbReference type="Google" id="ProtNLM"/>
    </source>
</evidence>
<sequence length="428" mass="49683">MVVCGRGKLGYLTCDAAKPLITNSKYELWRTENALVMSWLKNSMNEYISSSYMSFQTAKDIWDDCKVMYSDVENTLQKFETSTQLKEFKLKNLTVTKYYADLKKIWQELDLYDEPDPFYTDCNMMYKKKIKKDSVYEFLTGLTNDFDEVKGRIINRTPFPRTEDAFSKVRREKTRRKVMMQKGEINNIEKSTLMVKPQNMEDATMTLVANRNRFTNDPRGGRRSERPWCDHCKINGHTKEGCWEIHGKPNNWTPRRQSDSGNVVVTHQGESQHLSFSKEQQEQIHTLLHTSPSPSTITGGTSCSVAKTGNITYIFTPWIIDSGGENTIEAKKWWGLYVPVNSIIYQNFENVNKPNDVTYKTIDPKINSEKTENERLNIPNLHVYTRRNDTISEQNPEPDNPISKPPKNDLHIPIALRKLELDIHLKDL</sequence>
<keyword evidence="2" id="KW-1185">Reference proteome</keyword>
<evidence type="ECO:0000313" key="1">
    <source>
        <dbReference type="EMBL" id="GAA0145710.1"/>
    </source>
</evidence>
<name>A0AAV3P287_LITER</name>
<dbReference type="EMBL" id="BAABME010000822">
    <property type="protein sequence ID" value="GAA0145710.1"/>
    <property type="molecule type" value="Genomic_DNA"/>
</dbReference>
<dbReference type="Proteomes" id="UP001454036">
    <property type="component" value="Unassembled WGS sequence"/>
</dbReference>
<dbReference type="PANTHER" id="PTHR34222">
    <property type="entry name" value="GAG_PRE-INTEGRS DOMAIN-CONTAINING PROTEIN"/>
    <property type="match status" value="1"/>
</dbReference>
<evidence type="ECO:0000313" key="2">
    <source>
        <dbReference type="Proteomes" id="UP001454036"/>
    </source>
</evidence>
<dbReference type="PANTHER" id="PTHR34222:SF40">
    <property type="match status" value="1"/>
</dbReference>
<accession>A0AAV3P287</accession>
<dbReference type="Pfam" id="PF14223">
    <property type="entry name" value="Retrotran_gag_2"/>
    <property type="match status" value="1"/>
</dbReference>
<proteinExistence type="predicted"/>
<reference evidence="1 2" key="1">
    <citation type="submission" date="2024-01" db="EMBL/GenBank/DDBJ databases">
        <title>The complete chloroplast genome sequence of Lithospermum erythrorhizon: insights into the phylogenetic relationship among Boraginaceae species and the maternal lineages of purple gromwells.</title>
        <authorList>
            <person name="Okada T."/>
            <person name="Watanabe K."/>
        </authorList>
    </citation>
    <scope>NUCLEOTIDE SEQUENCE [LARGE SCALE GENOMIC DNA]</scope>
</reference>
<gene>
    <name evidence="1" type="ORF">LIER_05844</name>
</gene>
<dbReference type="AlphaFoldDB" id="A0AAV3P287"/>
<protein>
    <recommendedName>
        <fullName evidence="3">Retrotransposon gag domain-containing protein</fullName>
    </recommendedName>
</protein>
<comment type="caution">
    <text evidence="1">The sequence shown here is derived from an EMBL/GenBank/DDBJ whole genome shotgun (WGS) entry which is preliminary data.</text>
</comment>